<dbReference type="RefSeq" id="WP_139601436.1">
    <property type="nucleotide sequence ID" value="NZ_VDCQ01000007.1"/>
</dbReference>
<organism evidence="1 2">
    <name type="scientific">Paenibacillus hemerocallicola</name>
    <dbReference type="NCBI Taxonomy" id="1172614"/>
    <lineage>
        <taxon>Bacteria</taxon>
        <taxon>Bacillati</taxon>
        <taxon>Bacillota</taxon>
        <taxon>Bacilli</taxon>
        <taxon>Bacillales</taxon>
        <taxon>Paenibacillaceae</taxon>
        <taxon>Paenibacillus</taxon>
    </lineage>
</organism>
<protein>
    <recommendedName>
        <fullName evidence="3">Neutral/alkaline non-lysosomal ceramidase N-terminal domain-containing protein</fullName>
    </recommendedName>
</protein>
<keyword evidence="2" id="KW-1185">Reference proteome</keyword>
<sequence>MQQLRGAFRKVLMTPDEIAPLQGYDPNVHIADPETDILDDLYARVVVLDDGKRRNVIISVDCCLANESAFQAADPSGKAPIYRHLLQTFPEGTRRNWGMAAGVGEQSVSVHATHTHSAPEHFGPKYTARIEQAIREAASELRPLRVRAAAGETAVSVNRRPRLQHNDELPIDRSLHVIVFEDEGGGSVGSIVNCAVHPTLLLNPMNRISAEFVGLAVKEWERECGDGFAALFIQGFSGDVGPYGHYRNEPGDTYPWVRRLGHELYMEIAAIAAAARQTPTIAALPLASAERKVDLPTRAGYFKPVIPVTLYGLRIGELLLVSASCEVFNGYVDILRPRSCATYTLFAGISNGYTGYLPTAEAFRDGLGGYEMNTTPYDAEAAPAFVQAAGQLLGELRLHISDL</sequence>
<dbReference type="EMBL" id="VDCQ01000007">
    <property type="protein sequence ID" value="TNJ66951.1"/>
    <property type="molecule type" value="Genomic_DNA"/>
</dbReference>
<comment type="caution">
    <text evidence="1">The sequence shown here is derived from an EMBL/GenBank/DDBJ whole genome shotgun (WGS) entry which is preliminary data.</text>
</comment>
<gene>
    <name evidence="1" type="ORF">FE784_07040</name>
</gene>
<dbReference type="OrthoDB" id="2537747at2"/>
<dbReference type="Proteomes" id="UP000307943">
    <property type="component" value="Unassembled WGS sequence"/>
</dbReference>
<proteinExistence type="predicted"/>
<evidence type="ECO:0008006" key="3">
    <source>
        <dbReference type="Google" id="ProtNLM"/>
    </source>
</evidence>
<evidence type="ECO:0000313" key="1">
    <source>
        <dbReference type="EMBL" id="TNJ66951.1"/>
    </source>
</evidence>
<reference evidence="1 2" key="1">
    <citation type="submission" date="2019-05" db="EMBL/GenBank/DDBJ databases">
        <title>We sequenced the genome of Paenibacillus hemerocallicola KCTC 33185 for further insight into its adaptation and study the phylogeny of Paenibacillus.</title>
        <authorList>
            <person name="Narsing Rao M.P."/>
        </authorList>
    </citation>
    <scope>NUCLEOTIDE SEQUENCE [LARGE SCALE GENOMIC DNA]</scope>
    <source>
        <strain evidence="1 2">KCTC 33185</strain>
    </source>
</reference>
<evidence type="ECO:0000313" key="2">
    <source>
        <dbReference type="Proteomes" id="UP000307943"/>
    </source>
</evidence>
<dbReference type="AlphaFoldDB" id="A0A5C4TD72"/>
<name>A0A5C4TD72_9BACL</name>
<accession>A0A5C4TD72</accession>